<evidence type="ECO:0000313" key="3">
    <source>
        <dbReference type="Proteomes" id="UP001157134"/>
    </source>
</evidence>
<dbReference type="EMBL" id="BSSV01000004">
    <property type="protein sequence ID" value="GLX85849.1"/>
    <property type="molecule type" value="Genomic_DNA"/>
</dbReference>
<protein>
    <submittedName>
        <fullName evidence="2">Uncharacterized protein</fullName>
    </submittedName>
</protein>
<name>A0ABQ6HEJ2_9GAMM</name>
<evidence type="ECO:0000256" key="1">
    <source>
        <dbReference type="SAM" id="Phobius"/>
    </source>
</evidence>
<gene>
    <name evidence="2" type="ORF">tloyanaT_21010</name>
</gene>
<keyword evidence="1" id="KW-0472">Membrane</keyword>
<dbReference type="Proteomes" id="UP001157134">
    <property type="component" value="Unassembled WGS sequence"/>
</dbReference>
<keyword evidence="3" id="KW-1185">Reference proteome</keyword>
<dbReference type="RefSeq" id="WP_284298347.1">
    <property type="nucleotide sequence ID" value="NZ_BSSV01000004.1"/>
</dbReference>
<accession>A0ABQ6HEJ2</accession>
<organism evidence="2 3">
    <name type="scientific">Thalassotalea loyana</name>
    <dbReference type="NCBI Taxonomy" id="280483"/>
    <lineage>
        <taxon>Bacteria</taxon>
        <taxon>Pseudomonadati</taxon>
        <taxon>Pseudomonadota</taxon>
        <taxon>Gammaproteobacteria</taxon>
        <taxon>Alteromonadales</taxon>
        <taxon>Colwelliaceae</taxon>
        <taxon>Thalassotalea</taxon>
    </lineage>
</organism>
<proteinExistence type="predicted"/>
<comment type="caution">
    <text evidence="2">The sequence shown here is derived from an EMBL/GenBank/DDBJ whole genome shotgun (WGS) entry which is preliminary data.</text>
</comment>
<keyword evidence="1" id="KW-0812">Transmembrane</keyword>
<evidence type="ECO:0000313" key="2">
    <source>
        <dbReference type="EMBL" id="GLX85849.1"/>
    </source>
</evidence>
<sequence>MEGYVLVCSEPYDVDRTCKGTEYIVHVNEIQGGLTHEEYYEMLPSVIAIMALAFLFRMILKSLINR</sequence>
<keyword evidence="1" id="KW-1133">Transmembrane helix</keyword>
<feature type="transmembrane region" description="Helical" evidence="1">
    <location>
        <begin position="42"/>
        <end position="60"/>
    </location>
</feature>
<reference evidence="2 3" key="1">
    <citation type="submission" date="2023-03" db="EMBL/GenBank/DDBJ databases">
        <title>Thalassotalea loyana LMG 22536T draft genome sequence.</title>
        <authorList>
            <person name="Sawabe T."/>
        </authorList>
    </citation>
    <scope>NUCLEOTIDE SEQUENCE [LARGE SCALE GENOMIC DNA]</scope>
    <source>
        <strain evidence="2 3">LMG 22536</strain>
    </source>
</reference>